<dbReference type="InterPro" id="IPR002577">
    <property type="entry name" value="HTH_HxlR"/>
</dbReference>
<reference evidence="5 6" key="1">
    <citation type="submission" date="2016-10" db="EMBL/GenBank/DDBJ databases">
        <authorList>
            <person name="de Groot N.N."/>
        </authorList>
    </citation>
    <scope>NUCLEOTIDE SEQUENCE [LARGE SCALE GENOMIC DNA]</scope>
    <source>
        <strain evidence="5 6">DSM 527</strain>
    </source>
</reference>
<dbReference type="PANTHER" id="PTHR33204">
    <property type="entry name" value="TRANSCRIPTIONAL REGULATOR, MARR FAMILY"/>
    <property type="match status" value="1"/>
</dbReference>
<dbReference type="OrthoDB" id="2619345at2"/>
<protein>
    <submittedName>
        <fullName evidence="5">DNA-binding transcriptional regulator, HxlR family</fullName>
    </submittedName>
</protein>
<accession>A0A1G8BPE3</accession>
<dbReference type="InterPro" id="IPR036388">
    <property type="entry name" value="WH-like_DNA-bd_sf"/>
</dbReference>
<evidence type="ECO:0000256" key="1">
    <source>
        <dbReference type="ARBA" id="ARBA00023015"/>
    </source>
</evidence>
<dbReference type="SUPFAM" id="SSF46785">
    <property type="entry name" value="Winged helix' DNA-binding domain"/>
    <property type="match status" value="1"/>
</dbReference>
<evidence type="ECO:0000313" key="5">
    <source>
        <dbReference type="EMBL" id="SDH35102.1"/>
    </source>
</evidence>
<evidence type="ECO:0000259" key="4">
    <source>
        <dbReference type="PROSITE" id="PS51118"/>
    </source>
</evidence>
<sequence>MKKENRKSAKEFTEECTALLSSVADALYAIGGKWKLMIIIAMARGNKRFTELQKQVTGISARVLSSELKELELNGFIVKKVSVGYPVTIEYELLPYSHTLEEVVGALSRWGIQHRDKIRRDMTSAGPSEKPNKLPKVK</sequence>
<keyword evidence="2 5" id="KW-0238">DNA-binding</keyword>
<evidence type="ECO:0000256" key="2">
    <source>
        <dbReference type="ARBA" id="ARBA00023125"/>
    </source>
</evidence>
<dbReference type="EMBL" id="FNBN01000011">
    <property type="protein sequence ID" value="SDH35102.1"/>
    <property type="molecule type" value="Genomic_DNA"/>
</dbReference>
<feature type="domain" description="HTH hxlR-type" evidence="4">
    <location>
        <begin position="16"/>
        <end position="119"/>
    </location>
</feature>
<evidence type="ECO:0000313" key="6">
    <source>
        <dbReference type="Proteomes" id="UP000199045"/>
    </source>
</evidence>
<organism evidence="5 6">
    <name type="scientific">Chitinophaga filiformis</name>
    <name type="common">Myxococcus filiformis</name>
    <name type="synonym">Flexibacter filiformis</name>
    <dbReference type="NCBI Taxonomy" id="104663"/>
    <lineage>
        <taxon>Bacteria</taxon>
        <taxon>Pseudomonadati</taxon>
        <taxon>Bacteroidota</taxon>
        <taxon>Chitinophagia</taxon>
        <taxon>Chitinophagales</taxon>
        <taxon>Chitinophagaceae</taxon>
        <taxon>Chitinophaga</taxon>
    </lineage>
</organism>
<keyword evidence="1" id="KW-0805">Transcription regulation</keyword>
<gene>
    <name evidence="5" type="ORF">SAMN04488121_111114</name>
</gene>
<name>A0A1G8BPE3_CHIFI</name>
<dbReference type="RefSeq" id="WP_089837820.1">
    <property type="nucleotide sequence ID" value="NZ_FNBN01000011.1"/>
</dbReference>
<dbReference type="STRING" id="104663.SAMN04488121_111114"/>
<dbReference type="Proteomes" id="UP000199045">
    <property type="component" value="Unassembled WGS sequence"/>
</dbReference>
<dbReference type="AlphaFoldDB" id="A0A1G8BPE3"/>
<dbReference type="Pfam" id="PF01638">
    <property type="entry name" value="HxlR"/>
    <property type="match status" value="1"/>
</dbReference>
<dbReference type="PROSITE" id="PS51118">
    <property type="entry name" value="HTH_HXLR"/>
    <property type="match status" value="1"/>
</dbReference>
<keyword evidence="3" id="KW-0804">Transcription</keyword>
<dbReference type="InterPro" id="IPR036390">
    <property type="entry name" value="WH_DNA-bd_sf"/>
</dbReference>
<dbReference type="Gene3D" id="1.10.10.10">
    <property type="entry name" value="Winged helix-like DNA-binding domain superfamily/Winged helix DNA-binding domain"/>
    <property type="match status" value="1"/>
</dbReference>
<dbReference type="GO" id="GO:0003677">
    <property type="term" value="F:DNA binding"/>
    <property type="evidence" value="ECO:0007669"/>
    <property type="project" value="UniProtKB-KW"/>
</dbReference>
<proteinExistence type="predicted"/>
<evidence type="ECO:0000256" key="3">
    <source>
        <dbReference type="ARBA" id="ARBA00023163"/>
    </source>
</evidence>